<comment type="caution">
    <text evidence="3">The sequence shown here is derived from an EMBL/GenBank/DDBJ whole genome shotgun (WGS) entry which is preliminary data.</text>
</comment>
<evidence type="ECO:0000256" key="1">
    <source>
        <dbReference type="PIRSR" id="PIRSR005962-1"/>
    </source>
</evidence>
<dbReference type="Gene3D" id="3.30.70.360">
    <property type="match status" value="1"/>
</dbReference>
<dbReference type="SUPFAM" id="SSF53187">
    <property type="entry name" value="Zn-dependent exopeptidases"/>
    <property type="match status" value="1"/>
</dbReference>
<dbReference type="HOGENOM" id="CLU_023257_0_1_9"/>
<gene>
    <name evidence="3" type="ORF">HMPREF9624_02068</name>
</gene>
<dbReference type="InterPro" id="IPR036264">
    <property type="entry name" value="Bact_exopeptidase_dim_dom"/>
</dbReference>
<keyword evidence="4" id="KW-1185">Reference proteome</keyword>
<dbReference type="Pfam" id="PF07687">
    <property type="entry name" value="M20_dimer"/>
    <property type="match status" value="1"/>
</dbReference>
<dbReference type="PANTHER" id="PTHR11014:SF63">
    <property type="entry name" value="METALLOPEPTIDASE, PUTATIVE (AFU_ORTHOLOGUE AFUA_6G09600)-RELATED"/>
    <property type="match status" value="1"/>
</dbReference>
<dbReference type="PATRIC" id="fig|796944.3.peg.585"/>
<comment type="cofactor">
    <cofactor evidence="1">
        <name>Mn(2+)</name>
        <dbReference type="ChEBI" id="CHEBI:29035"/>
    </cofactor>
    <text evidence="1">The Mn(2+) ion enhances activity.</text>
</comment>
<feature type="binding site" evidence="1">
    <location>
        <position position="109"/>
    </location>
    <ligand>
        <name>Mn(2+)</name>
        <dbReference type="ChEBI" id="CHEBI:29035"/>
        <label>2</label>
    </ligand>
</feature>
<dbReference type="EMBL" id="AFZD01000006">
    <property type="protein sequence ID" value="EHL13589.1"/>
    <property type="molecule type" value="Genomic_DNA"/>
</dbReference>
<dbReference type="Pfam" id="PF01546">
    <property type="entry name" value="Peptidase_M20"/>
    <property type="match status" value="1"/>
</dbReference>
<dbReference type="NCBIfam" id="TIGR01891">
    <property type="entry name" value="amidohydrolases"/>
    <property type="match status" value="1"/>
</dbReference>
<dbReference type="PIRSF" id="PIRSF005962">
    <property type="entry name" value="Pept_M20D_amidohydro"/>
    <property type="match status" value="1"/>
</dbReference>
<dbReference type="InterPro" id="IPR011650">
    <property type="entry name" value="Peptidase_M20_dimer"/>
</dbReference>
<feature type="domain" description="Peptidase M20 dimerisation" evidence="2">
    <location>
        <begin position="192"/>
        <end position="283"/>
    </location>
</feature>
<proteinExistence type="predicted"/>
<organism evidence="3 4">
    <name type="scientific">Oribacterium asaccharolyticum ACB7</name>
    <dbReference type="NCBI Taxonomy" id="796944"/>
    <lineage>
        <taxon>Bacteria</taxon>
        <taxon>Bacillati</taxon>
        <taxon>Bacillota</taxon>
        <taxon>Clostridia</taxon>
        <taxon>Lachnospirales</taxon>
        <taxon>Lachnospiraceae</taxon>
        <taxon>Oribacterium</taxon>
    </lineage>
</organism>
<dbReference type="RefSeq" id="WP_009537726.1">
    <property type="nucleotide sequence ID" value="NZ_JH414506.1"/>
</dbReference>
<protein>
    <recommendedName>
        <fullName evidence="2">Peptidase M20 dimerisation domain-containing protein</fullName>
    </recommendedName>
</protein>
<dbReference type="AlphaFoldDB" id="G9WSK2"/>
<evidence type="ECO:0000259" key="2">
    <source>
        <dbReference type="Pfam" id="PF07687"/>
    </source>
</evidence>
<keyword evidence="1" id="KW-0464">Manganese</keyword>
<dbReference type="Proteomes" id="UP000003527">
    <property type="component" value="Unassembled WGS sequence"/>
</dbReference>
<name>G9WSK2_9FIRM</name>
<evidence type="ECO:0000313" key="3">
    <source>
        <dbReference type="EMBL" id="EHL13589.1"/>
    </source>
</evidence>
<feature type="binding site" evidence="1">
    <location>
        <position position="143"/>
    </location>
    <ligand>
        <name>Mn(2+)</name>
        <dbReference type="ChEBI" id="CHEBI:29035"/>
        <label>2</label>
    </ligand>
</feature>
<accession>G9WSK2</accession>
<dbReference type="InterPro" id="IPR002933">
    <property type="entry name" value="Peptidase_M20"/>
</dbReference>
<dbReference type="InterPro" id="IPR017439">
    <property type="entry name" value="Amidohydrolase"/>
</dbReference>
<dbReference type="SUPFAM" id="SSF55031">
    <property type="entry name" value="Bacterial exopeptidase dimerisation domain"/>
    <property type="match status" value="1"/>
</dbReference>
<dbReference type="GO" id="GO:0016787">
    <property type="term" value="F:hydrolase activity"/>
    <property type="evidence" value="ECO:0007669"/>
    <property type="project" value="InterPro"/>
</dbReference>
<feature type="binding site" evidence="1">
    <location>
        <position position="107"/>
    </location>
    <ligand>
        <name>Mn(2+)</name>
        <dbReference type="ChEBI" id="CHEBI:29035"/>
        <label>2</label>
    </ligand>
</feature>
<feature type="binding site" evidence="1">
    <location>
        <position position="366"/>
    </location>
    <ligand>
        <name>Mn(2+)</name>
        <dbReference type="ChEBI" id="CHEBI:29035"/>
        <label>2</label>
    </ligand>
</feature>
<dbReference type="Gene3D" id="3.40.630.10">
    <property type="entry name" value="Zn peptidases"/>
    <property type="match status" value="1"/>
</dbReference>
<dbReference type="GO" id="GO:0046872">
    <property type="term" value="F:metal ion binding"/>
    <property type="evidence" value="ECO:0007669"/>
    <property type="project" value="UniProtKB-KW"/>
</dbReference>
<sequence length="394" mass="43660">MNSLALATEFEEELIRMRRYFHAHPEVSWEEWNTQKKIIEILEQEGIRTLTPYKTAVIAFVSGTKAAGNGDKKKKILGIRADIDALPLQEKNSCSYISENDGVMHACGHDAHTAILLATAILANRHKEEFSLDFHFVFQPAEEFIADSGAGYLKDLPAVKECDRMIGLHVFTAFAPGIASLPVGPVMASADTFSVEIRGKGTHAAHPEHGIDPISVGVSFCQALERVKARELSSVRPSVISVTAFEAPSNFNIIPESALLKGTCRASDPHMREEYPRILKRIADGIALETRAEIKVQYFPGPPVTINDEEAVLTGQKALKHVFPKEKIQTLPFITGGEDFAKYENPKAFLILGVGKEEEALRSPQHSPYFQIEESVLKYGVAYFLEYANCYQAE</sequence>
<dbReference type="PANTHER" id="PTHR11014">
    <property type="entry name" value="PEPTIDASE M20 FAMILY MEMBER"/>
    <property type="match status" value="1"/>
</dbReference>
<keyword evidence="1" id="KW-0479">Metal-binding</keyword>
<reference evidence="3 4" key="1">
    <citation type="submission" date="2011-08" db="EMBL/GenBank/DDBJ databases">
        <title>The Genome Sequence of Oribacterium sp. ACB7.</title>
        <authorList>
            <consortium name="The Broad Institute Genome Sequencing Platform"/>
            <person name="Earl A."/>
            <person name="Ward D."/>
            <person name="Feldgarden M."/>
            <person name="Gevers D."/>
            <person name="Sizova M."/>
            <person name="Hazen A."/>
            <person name="Epstein S."/>
            <person name="Young S.K."/>
            <person name="Zeng Q."/>
            <person name="Gargeya S."/>
            <person name="Fitzgerald M."/>
            <person name="Haas B."/>
            <person name="Abouelleil A."/>
            <person name="Alvarado L."/>
            <person name="Arachchi H.M."/>
            <person name="Berlin A."/>
            <person name="Brown A."/>
            <person name="Chapman S.B."/>
            <person name="Chen Z."/>
            <person name="Dunbar C."/>
            <person name="Freedman E."/>
            <person name="Gearin G."/>
            <person name="Gellesch M."/>
            <person name="Goldberg J."/>
            <person name="Griggs A."/>
            <person name="Gujja S."/>
            <person name="Heiman D."/>
            <person name="Howarth C."/>
            <person name="Larson L."/>
            <person name="Lui A."/>
            <person name="MacDonald P.J.P."/>
            <person name="Montmayeur A."/>
            <person name="Murphy C."/>
            <person name="Neiman D."/>
            <person name="Pearson M."/>
            <person name="Priest M."/>
            <person name="Roberts A."/>
            <person name="Saif S."/>
            <person name="Shea T."/>
            <person name="Shenoy N."/>
            <person name="Sisk P."/>
            <person name="Stolte C."/>
            <person name="Sykes S."/>
            <person name="Wortman J."/>
            <person name="Nusbaum C."/>
            <person name="Birren B."/>
        </authorList>
    </citation>
    <scope>NUCLEOTIDE SEQUENCE [LARGE SCALE GENOMIC DNA]</scope>
    <source>
        <strain evidence="3 4">ACB7</strain>
    </source>
</reference>
<evidence type="ECO:0000313" key="4">
    <source>
        <dbReference type="Proteomes" id="UP000003527"/>
    </source>
</evidence>
<feature type="binding site" evidence="1">
    <location>
        <position position="169"/>
    </location>
    <ligand>
        <name>Mn(2+)</name>
        <dbReference type="ChEBI" id="CHEBI:29035"/>
        <label>2</label>
    </ligand>
</feature>